<dbReference type="Pfam" id="PF01359">
    <property type="entry name" value="Transposase_1"/>
    <property type="match status" value="1"/>
</dbReference>
<protein>
    <submittedName>
        <fullName evidence="1">Uncharacterized protein</fullName>
    </submittedName>
</protein>
<evidence type="ECO:0000313" key="1">
    <source>
        <dbReference type="EMBL" id="EYC22236.1"/>
    </source>
</evidence>
<dbReference type="InterPro" id="IPR036397">
    <property type="entry name" value="RNaseH_sf"/>
</dbReference>
<sequence>MCGRTQVLGVHITTIVDHLRQIVDEKWCLYVNIMPSPPWVDKDEQHEPQPKAVLHPLKVMINAWCDFKGVMHALYRPGVVPRDYQLLLTLSNALQEKACDDEDDLDCWLSNFFEPMPVQFPTMKTLLVLLAFCGLAATAWADCPRKDSITKRDIEDSHFSKVSRITTNMAL</sequence>
<dbReference type="AlphaFoldDB" id="A0A016V4Q1"/>
<dbReference type="EMBL" id="JARK01001353">
    <property type="protein sequence ID" value="EYC22236.1"/>
    <property type="molecule type" value="Genomic_DNA"/>
</dbReference>
<reference evidence="2" key="1">
    <citation type="journal article" date="2015" name="Nat. Genet.">
        <title>The genome and transcriptome of the zoonotic hookworm Ancylostoma ceylanicum identify infection-specific gene families.</title>
        <authorList>
            <person name="Schwarz E.M."/>
            <person name="Hu Y."/>
            <person name="Antoshechkin I."/>
            <person name="Miller M.M."/>
            <person name="Sternberg P.W."/>
            <person name="Aroian R.V."/>
        </authorList>
    </citation>
    <scope>NUCLEOTIDE SEQUENCE</scope>
    <source>
        <strain evidence="2">HY135</strain>
    </source>
</reference>
<comment type="caution">
    <text evidence="1">The sequence shown here is derived from an EMBL/GenBank/DDBJ whole genome shotgun (WGS) entry which is preliminary data.</text>
</comment>
<dbReference type="Proteomes" id="UP000024635">
    <property type="component" value="Unassembled WGS sequence"/>
</dbReference>
<name>A0A016V4Q1_9BILA</name>
<accession>A0A016V4Q1</accession>
<organism evidence="1 2">
    <name type="scientific">Ancylostoma ceylanicum</name>
    <dbReference type="NCBI Taxonomy" id="53326"/>
    <lineage>
        <taxon>Eukaryota</taxon>
        <taxon>Metazoa</taxon>
        <taxon>Ecdysozoa</taxon>
        <taxon>Nematoda</taxon>
        <taxon>Chromadorea</taxon>
        <taxon>Rhabditida</taxon>
        <taxon>Rhabditina</taxon>
        <taxon>Rhabditomorpha</taxon>
        <taxon>Strongyloidea</taxon>
        <taxon>Ancylostomatidae</taxon>
        <taxon>Ancylostomatinae</taxon>
        <taxon>Ancylostoma</taxon>
    </lineage>
</organism>
<evidence type="ECO:0000313" key="2">
    <source>
        <dbReference type="Proteomes" id="UP000024635"/>
    </source>
</evidence>
<gene>
    <name evidence="1" type="primary">Acey_s0017.g3231</name>
    <name evidence="1" type="ORF">Y032_0017g3231</name>
</gene>
<dbReference type="InterPro" id="IPR001888">
    <property type="entry name" value="Transposase_1"/>
</dbReference>
<keyword evidence="2" id="KW-1185">Reference proteome</keyword>
<dbReference type="GO" id="GO:0003676">
    <property type="term" value="F:nucleic acid binding"/>
    <property type="evidence" value="ECO:0007669"/>
    <property type="project" value="InterPro"/>
</dbReference>
<dbReference type="Gene3D" id="3.30.420.10">
    <property type="entry name" value="Ribonuclease H-like superfamily/Ribonuclease H"/>
    <property type="match status" value="1"/>
</dbReference>
<proteinExistence type="predicted"/>